<gene>
    <name evidence="12" type="ORF">SAMN05216222_5257</name>
</gene>
<dbReference type="InterPro" id="IPR020843">
    <property type="entry name" value="ER"/>
</dbReference>
<dbReference type="Pfam" id="PF00107">
    <property type="entry name" value="ADH_zinc_N"/>
    <property type="match status" value="1"/>
</dbReference>
<dbReference type="InterPro" id="IPR011032">
    <property type="entry name" value="GroES-like_sf"/>
</dbReference>
<evidence type="ECO:0000256" key="10">
    <source>
        <dbReference type="ARBA" id="ARBA00048843"/>
    </source>
</evidence>
<evidence type="ECO:0000256" key="9">
    <source>
        <dbReference type="ARBA" id="ARBA00038963"/>
    </source>
</evidence>
<dbReference type="STRING" id="1148509.SAMN05216222_5257"/>
<dbReference type="PANTHER" id="PTHR43981">
    <property type="entry name" value="ENOYL-[ACYL-CARRIER-PROTEIN] REDUCTASE, MITOCHONDRIAL"/>
    <property type="match status" value="1"/>
</dbReference>
<name>A0A1H2BJY8_9PSED</name>
<dbReference type="EC" id="1.3.1.104" evidence="9"/>
<keyword evidence="7" id="KW-0443">Lipid metabolism</keyword>
<evidence type="ECO:0000256" key="6">
    <source>
        <dbReference type="ARBA" id="ARBA00023002"/>
    </source>
</evidence>
<keyword evidence="5" id="KW-0809">Transit peptide</keyword>
<dbReference type="EMBL" id="LT629762">
    <property type="protein sequence ID" value="SDT58575.1"/>
    <property type="molecule type" value="Genomic_DNA"/>
</dbReference>
<comment type="similarity">
    <text evidence="1">Belongs to the zinc-containing alcohol dehydrogenase family. Quinone oxidoreductase subfamily.</text>
</comment>
<feature type="domain" description="Enoyl reductase (ER)" evidence="11">
    <location>
        <begin position="11"/>
        <end position="319"/>
    </location>
</feature>
<evidence type="ECO:0000256" key="4">
    <source>
        <dbReference type="ARBA" id="ARBA00022857"/>
    </source>
</evidence>
<evidence type="ECO:0000256" key="5">
    <source>
        <dbReference type="ARBA" id="ARBA00022946"/>
    </source>
</evidence>
<dbReference type="RefSeq" id="WP_092280711.1">
    <property type="nucleotide sequence ID" value="NZ_LT629762.1"/>
</dbReference>
<keyword evidence="3" id="KW-0276">Fatty acid metabolism</keyword>
<dbReference type="AlphaFoldDB" id="A0A1H2BJY8"/>
<dbReference type="PANTHER" id="PTHR43981:SF2">
    <property type="entry name" value="ENOYL-[ACYL-CARRIER-PROTEIN] REDUCTASE, MITOCHONDRIAL"/>
    <property type="match status" value="1"/>
</dbReference>
<dbReference type="SUPFAM" id="SSF51735">
    <property type="entry name" value="NAD(P)-binding Rossmann-fold domains"/>
    <property type="match status" value="1"/>
</dbReference>
<evidence type="ECO:0000256" key="7">
    <source>
        <dbReference type="ARBA" id="ARBA00023098"/>
    </source>
</evidence>
<dbReference type="InterPro" id="IPR013149">
    <property type="entry name" value="ADH-like_C"/>
</dbReference>
<dbReference type="Gene3D" id="3.40.50.720">
    <property type="entry name" value="NAD(P)-binding Rossmann-like Domain"/>
    <property type="match status" value="1"/>
</dbReference>
<dbReference type="SMART" id="SM00829">
    <property type="entry name" value="PKS_ER"/>
    <property type="match status" value="1"/>
</dbReference>
<protein>
    <recommendedName>
        <fullName evidence="9">enoyl-[acyl-carrier-protein] reductase</fullName>
        <ecNumber evidence="9">1.3.1.104</ecNumber>
    </recommendedName>
</protein>
<evidence type="ECO:0000256" key="3">
    <source>
        <dbReference type="ARBA" id="ARBA00022832"/>
    </source>
</evidence>
<keyword evidence="4" id="KW-0521">NADP</keyword>
<sequence>MKAIQINAYGDPLESLELVDIAEPPPPGPGEVLIGVEFAPVNHNDLLLFGGKFPVHPPLPSVVGNEGVGIVLVVGAGVDDVKVGDRVTPPLYSFTWRERMVIPAADLFALPVDADIQQLAMLRINPPTAALLLSEFVDLQPGDWVVQNCANSGVGRAVIAIAKGRGLRTVNFVRRQEQVAEVEAAGGDIVLVDENDATERVQDMVGDGAVRLALCGISGVATARLVSALSAGGSLVNYAQMSGDMSAPGDLRPLMRKSITMHNFYQNKPAFRVKVPEILHEAVELIRSGSLQVPVAKVYPLAAFKDAIVHTQKGGKVLLEINGAH</sequence>
<dbReference type="CDD" id="cd05282">
    <property type="entry name" value="ETR_like"/>
    <property type="match status" value="1"/>
</dbReference>
<dbReference type="SUPFAM" id="SSF50129">
    <property type="entry name" value="GroES-like"/>
    <property type="match status" value="1"/>
</dbReference>
<accession>A0A1H2BJY8</accession>
<dbReference type="GO" id="GO:0006633">
    <property type="term" value="P:fatty acid biosynthetic process"/>
    <property type="evidence" value="ECO:0007669"/>
    <property type="project" value="UniProtKB-KW"/>
</dbReference>
<evidence type="ECO:0000313" key="12">
    <source>
        <dbReference type="EMBL" id="SDT58575.1"/>
    </source>
</evidence>
<dbReference type="Proteomes" id="UP000198481">
    <property type="component" value="Chromosome I"/>
</dbReference>
<proteinExistence type="inferred from homology"/>
<evidence type="ECO:0000313" key="13">
    <source>
        <dbReference type="Proteomes" id="UP000198481"/>
    </source>
</evidence>
<dbReference type="Pfam" id="PF08240">
    <property type="entry name" value="ADH_N"/>
    <property type="match status" value="1"/>
</dbReference>
<evidence type="ECO:0000256" key="1">
    <source>
        <dbReference type="ARBA" id="ARBA00010371"/>
    </source>
</evidence>
<keyword evidence="2" id="KW-0444">Lipid biosynthesis</keyword>
<dbReference type="InterPro" id="IPR036291">
    <property type="entry name" value="NAD(P)-bd_dom_sf"/>
</dbReference>
<reference evidence="12 13" key="1">
    <citation type="submission" date="2016-10" db="EMBL/GenBank/DDBJ databases">
        <authorList>
            <person name="de Groot N.N."/>
        </authorList>
    </citation>
    <scope>NUCLEOTIDE SEQUENCE [LARGE SCALE GENOMIC DNA]</scope>
    <source>
        <strain evidence="12 13">LMG 26867</strain>
    </source>
</reference>
<dbReference type="InterPro" id="IPR051034">
    <property type="entry name" value="Mito_Enoyl-ACP_Reductase"/>
</dbReference>
<evidence type="ECO:0000256" key="2">
    <source>
        <dbReference type="ARBA" id="ARBA00022516"/>
    </source>
</evidence>
<dbReference type="Gene3D" id="3.90.180.10">
    <property type="entry name" value="Medium-chain alcohol dehydrogenases, catalytic domain"/>
    <property type="match status" value="1"/>
</dbReference>
<keyword evidence="6" id="KW-0560">Oxidoreductase</keyword>
<evidence type="ECO:0000256" key="8">
    <source>
        <dbReference type="ARBA" id="ARBA00023160"/>
    </source>
</evidence>
<keyword evidence="8" id="KW-0275">Fatty acid biosynthesis</keyword>
<dbReference type="InterPro" id="IPR013154">
    <property type="entry name" value="ADH-like_N"/>
</dbReference>
<organism evidence="12 13">
    <name type="scientific">Pseudomonas prosekii</name>
    <dbReference type="NCBI Taxonomy" id="1148509"/>
    <lineage>
        <taxon>Bacteria</taxon>
        <taxon>Pseudomonadati</taxon>
        <taxon>Pseudomonadota</taxon>
        <taxon>Gammaproteobacteria</taxon>
        <taxon>Pseudomonadales</taxon>
        <taxon>Pseudomonadaceae</taxon>
        <taxon>Pseudomonas</taxon>
    </lineage>
</organism>
<comment type="catalytic activity">
    <reaction evidence="10">
        <text>a 2,3-saturated acyl-[ACP] + NADP(+) = a (2E)-enoyl-[ACP] + NADPH + H(+)</text>
        <dbReference type="Rhea" id="RHEA:22564"/>
        <dbReference type="Rhea" id="RHEA-COMP:9925"/>
        <dbReference type="Rhea" id="RHEA-COMP:9926"/>
        <dbReference type="ChEBI" id="CHEBI:15378"/>
        <dbReference type="ChEBI" id="CHEBI:57783"/>
        <dbReference type="ChEBI" id="CHEBI:58349"/>
        <dbReference type="ChEBI" id="CHEBI:78784"/>
        <dbReference type="ChEBI" id="CHEBI:78785"/>
        <dbReference type="EC" id="1.3.1.104"/>
    </reaction>
</comment>
<dbReference type="GO" id="GO:0141148">
    <property type="term" value="F:enoyl-[acyl-carrier-protein] reductase (NADPH) activity"/>
    <property type="evidence" value="ECO:0007669"/>
    <property type="project" value="UniProtKB-EC"/>
</dbReference>
<evidence type="ECO:0000259" key="11">
    <source>
        <dbReference type="SMART" id="SM00829"/>
    </source>
</evidence>